<feature type="compositionally biased region" description="Basic and acidic residues" evidence="10">
    <location>
        <begin position="720"/>
        <end position="730"/>
    </location>
</feature>
<evidence type="ECO:0000256" key="10">
    <source>
        <dbReference type="SAM" id="MobiDB-lite"/>
    </source>
</evidence>
<keyword evidence="4" id="KW-0132">Cell division</keyword>
<feature type="compositionally biased region" description="Low complexity" evidence="10">
    <location>
        <begin position="529"/>
        <end position="542"/>
    </location>
</feature>
<keyword evidence="5" id="KW-0159">Chromosome partition</keyword>
<dbReference type="EMBL" id="MU007098">
    <property type="protein sequence ID" value="KAF2421495.1"/>
    <property type="molecule type" value="Genomic_DNA"/>
</dbReference>
<dbReference type="GO" id="GO:0005634">
    <property type="term" value="C:nucleus"/>
    <property type="evidence" value="ECO:0007669"/>
    <property type="project" value="InterPro"/>
</dbReference>
<proteinExistence type="inferred from homology"/>
<feature type="compositionally biased region" description="Low complexity" evidence="10">
    <location>
        <begin position="596"/>
        <end position="618"/>
    </location>
</feature>
<comment type="similarity">
    <text evidence="2">Belongs to the shugoshin family.</text>
</comment>
<keyword evidence="3" id="KW-0158">Chromosome</keyword>
<sequence length="757" mass="81708">MARLNEAAVPTESVDALKRRFIRQNRELAKNNSTQSNRIRCLEAEVSRLLAENLTLREEIIQLRNDAENVPSKSALTNVRKAMETKMTELGKLVAELGQLQKPATKNADGEMRQPSIGWGRGTAVETAGSDGRLPTIREDKSFPRRTLDAREIRNIAPVSVSTSSESPDLGSPPVSHFVDEDPIKFDQPSTSEPSPMEDPEKEPSDLPASLSVNLETRKKRRDSNSKLTIRRMSVFHSPPEKIEDAGGNGGGKAINQAPPVRAGSKRKLAAREEDAKVCSQPEEFTYSRRNSETSENAPEHSNAKTEPKPRVKKEVLTSVNLALPERKALGEKSINTDPVVSPQKPSKEAPTISDDKPIDRLKKPILPLAKDANKPKTLPRRPKPEAAPTSISIPPPTAPTVLDLPPKTPFAEDIFSPPPSTEPSTRRPPAARDTPPPADLDASDHGGRAGRRARAVVSYAEPSLISKMRRPGKELCDAVGRDGRPLSVTLPGNGHASAKGVTIKTEPVSDEEVMGWQKGADTDVGNGSPLSKKSLSSSLLPEQDPRPIPASTTTARENTTKKPIRQQPPGPTSSAAAIQALTHSAIISSNRRKAQAQAQEKSQSQQQSQTQPQTQAPLEENPLEKPDLMTKSTAENKAKARIEAELAIYDFTSSSPPKNTTAAGGAVALGRGSRRHSYISTLHPGEAQKDKIAKVERHKGQSSIDSASTVVVSRSRPVSRTEERRDEGGKGGGGGGPEAGLGRSERAASRRRSMML</sequence>
<feature type="compositionally biased region" description="Basic and acidic residues" evidence="10">
    <location>
        <begin position="286"/>
        <end position="316"/>
    </location>
</feature>
<gene>
    <name evidence="13" type="ORF">EJ08DRAFT_682956</name>
</gene>
<feature type="compositionally biased region" description="Gly residues" evidence="10">
    <location>
        <begin position="731"/>
        <end position="740"/>
    </location>
</feature>
<keyword evidence="7" id="KW-0131">Cell cycle</keyword>
<dbReference type="GO" id="GO:0000779">
    <property type="term" value="C:condensed chromosome, centromeric region"/>
    <property type="evidence" value="ECO:0007669"/>
    <property type="project" value="UniProtKB-ARBA"/>
</dbReference>
<keyword evidence="14" id="KW-1185">Reference proteome</keyword>
<feature type="region of interest" description="Disordered" evidence="10">
    <location>
        <begin position="105"/>
        <end position="637"/>
    </location>
</feature>
<evidence type="ECO:0000256" key="4">
    <source>
        <dbReference type="ARBA" id="ARBA00022618"/>
    </source>
</evidence>
<feature type="compositionally biased region" description="Basic and acidic residues" evidence="10">
    <location>
        <begin position="623"/>
        <end position="637"/>
    </location>
</feature>
<dbReference type="Pfam" id="PF07557">
    <property type="entry name" value="Shugoshin_C"/>
    <property type="match status" value="1"/>
</dbReference>
<feature type="compositionally biased region" description="Basic and acidic residues" evidence="10">
    <location>
        <begin position="136"/>
        <end position="154"/>
    </location>
</feature>
<dbReference type="AlphaFoldDB" id="A0A9P4TUA4"/>
<dbReference type="Proteomes" id="UP000800235">
    <property type="component" value="Unassembled WGS sequence"/>
</dbReference>
<feature type="compositionally biased region" description="Low complexity" evidence="10">
    <location>
        <begin position="709"/>
        <end position="719"/>
    </location>
</feature>
<dbReference type="InterPro" id="IPR011515">
    <property type="entry name" value="Shugoshin_C"/>
</dbReference>
<evidence type="ECO:0000259" key="11">
    <source>
        <dbReference type="Pfam" id="PF07557"/>
    </source>
</evidence>
<keyword evidence="8" id="KW-0137">Centromere</keyword>
<evidence type="ECO:0000313" key="13">
    <source>
        <dbReference type="EMBL" id="KAF2421495.1"/>
    </source>
</evidence>
<protein>
    <recommendedName>
        <fullName evidence="15">Shugoshin</fullName>
    </recommendedName>
</protein>
<comment type="caution">
    <text evidence="13">The sequence shown here is derived from an EMBL/GenBank/DDBJ whole genome shotgun (WGS) entry which is preliminary data.</text>
</comment>
<feature type="compositionally biased region" description="Polar residues" evidence="10">
    <location>
        <begin position="573"/>
        <end position="590"/>
    </location>
</feature>
<accession>A0A9P4TUA4</accession>
<comment type="subcellular location">
    <subcellularLocation>
        <location evidence="1">Chromosome</location>
        <location evidence="1">Centromere</location>
    </subcellularLocation>
</comment>
<evidence type="ECO:0000256" key="5">
    <source>
        <dbReference type="ARBA" id="ARBA00022829"/>
    </source>
</evidence>
<name>A0A9P4TUA4_9PEZI</name>
<evidence type="ECO:0000256" key="8">
    <source>
        <dbReference type="ARBA" id="ARBA00023328"/>
    </source>
</evidence>
<dbReference type="InterPro" id="IPR011516">
    <property type="entry name" value="Shugoshin_N"/>
</dbReference>
<keyword evidence="6 9" id="KW-0175">Coiled coil</keyword>
<evidence type="ECO:0000256" key="3">
    <source>
        <dbReference type="ARBA" id="ARBA00022454"/>
    </source>
</evidence>
<dbReference type="GO" id="GO:0045132">
    <property type="term" value="P:meiotic chromosome segregation"/>
    <property type="evidence" value="ECO:0007669"/>
    <property type="project" value="InterPro"/>
</dbReference>
<dbReference type="Pfam" id="PF07558">
    <property type="entry name" value="Shugoshin_N"/>
    <property type="match status" value="1"/>
</dbReference>
<feature type="domain" description="Shugoshin C-terminal" evidence="11">
    <location>
        <begin position="448"/>
        <end position="471"/>
    </location>
</feature>
<dbReference type="GO" id="GO:0051301">
    <property type="term" value="P:cell division"/>
    <property type="evidence" value="ECO:0007669"/>
    <property type="project" value="UniProtKB-KW"/>
</dbReference>
<evidence type="ECO:0000256" key="7">
    <source>
        <dbReference type="ARBA" id="ARBA00023306"/>
    </source>
</evidence>
<evidence type="ECO:0008006" key="15">
    <source>
        <dbReference type="Google" id="ProtNLM"/>
    </source>
</evidence>
<evidence type="ECO:0000256" key="2">
    <source>
        <dbReference type="ARBA" id="ARBA00010845"/>
    </source>
</evidence>
<feature type="compositionally biased region" description="Basic and acidic residues" evidence="10">
    <location>
        <begin position="472"/>
        <end position="485"/>
    </location>
</feature>
<feature type="coiled-coil region" evidence="9">
    <location>
        <begin position="25"/>
        <end position="66"/>
    </location>
</feature>
<dbReference type="OrthoDB" id="5394106at2759"/>
<organism evidence="13 14">
    <name type="scientific">Tothia fuscella</name>
    <dbReference type="NCBI Taxonomy" id="1048955"/>
    <lineage>
        <taxon>Eukaryota</taxon>
        <taxon>Fungi</taxon>
        <taxon>Dikarya</taxon>
        <taxon>Ascomycota</taxon>
        <taxon>Pezizomycotina</taxon>
        <taxon>Dothideomycetes</taxon>
        <taxon>Pleosporomycetidae</taxon>
        <taxon>Venturiales</taxon>
        <taxon>Cylindrosympodiaceae</taxon>
        <taxon>Tothia</taxon>
    </lineage>
</organism>
<evidence type="ECO:0000256" key="9">
    <source>
        <dbReference type="SAM" id="Coils"/>
    </source>
</evidence>
<reference evidence="13" key="1">
    <citation type="journal article" date="2020" name="Stud. Mycol.">
        <title>101 Dothideomycetes genomes: a test case for predicting lifestyles and emergence of pathogens.</title>
        <authorList>
            <person name="Haridas S."/>
            <person name="Albert R."/>
            <person name="Binder M."/>
            <person name="Bloem J."/>
            <person name="Labutti K."/>
            <person name="Salamov A."/>
            <person name="Andreopoulos B."/>
            <person name="Baker S."/>
            <person name="Barry K."/>
            <person name="Bills G."/>
            <person name="Bluhm B."/>
            <person name="Cannon C."/>
            <person name="Castanera R."/>
            <person name="Culley D."/>
            <person name="Daum C."/>
            <person name="Ezra D."/>
            <person name="Gonzalez J."/>
            <person name="Henrissat B."/>
            <person name="Kuo A."/>
            <person name="Liang C."/>
            <person name="Lipzen A."/>
            <person name="Lutzoni F."/>
            <person name="Magnuson J."/>
            <person name="Mondo S."/>
            <person name="Nolan M."/>
            <person name="Ohm R."/>
            <person name="Pangilinan J."/>
            <person name="Park H.-J."/>
            <person name="Ramirez L."/>
            <person name="Alfaro M."/>
            <person name="Sun H."/>
            <person name="Tritt A."/>
            <person name="Yoshinaga Y."/>
            <person name="Zwiers L.-H."/>
            <person name="Turgeon B."/>
            <person name="Goodwin S."/>
            <person name="Spatafora J."/>
            <person name="Crous P."/>
            <person name="Grigoriev I."/>
        </authorList>
    </citation>
    <scope>NUCLEOTIDE SEQUENCE</scope>
    <source>
        <strain evidence="13">CBS 130266</strain>
    </source>
</reference>
<evidence type="ECO:0000313" key="14">
    <source>
        <dbReference type="Proteomes" id="UP000800235"/>
    </source>
</evidence>
<feature type="region of interest" description="Disordered" evidence="10">
    <location>
        <begin position="697"/>
        <end position="757"/>
    </location>
</feature>
<evidence type="ECO:0000256" key="1">
    <source>
        <dbReference type="ARBA" id="ARBA00004584"/>
    </source>
</evidence>
<evidence type="ECO:0000259" key="12">
    <source>
        <dbReference type="Pfam" id="PF07558"/>
    </source>
</evidence>
<evidence type="ECO:0000256" key="6">
    <source>
        <dbReference type="ARBA" id="ARBA00023054"/>
    </source>
</evidence>
<feature type="domain" description="Shugoshin N-terminal coiled-coil" evidence="12">
    <location>
        <begin position="17"/>
        <end position="61"/>
    </location>
</feature>
<feature type="compositionally biased region" description="Basic and acidic residues" evidence="10">
    <location>
        <begin position="354"/>
        <end position="363"/>
    </location>
</feature>